<dbReference type="WBParaSite" id="TCONS_00013929.p1">
    <property type="protein sequence ID" value="TCONS_00013929.p1"/>
    <property type="gene ID" value="XLOC_008997"/>
</dbReference>
<evidence type="ECO:0000313" key="1">
    <source>
        <dbReference type="Proteomes" id="UP000035681"/>
    </source>
</evidence>
<dbReference type="InterPro" id="IPR036871">
    <property type="entry name" value="PX_dom_sf"/>
</dbReference>
<dbReference type="GO" id="GO:0035091">
    <property type="term" value="F:phosphatidylinositol binding"/>
    <property type="evidence" value="ECO:0007669"/>
    <property type="project" value="InterPro"/>
</dbReference>
<dbReference type="Gene3D" id="3.30.1520.10">
    <property type="entry name" value="Phox-like domain"/>
    <property type="match status" value="1"/>
</dbReference>
<reference evidence="2" key="1">
    <citation type="submission" date="2024-02" db="UniProtKB">
        <authorList>
            <consortium name="WormBaseParasite"/>
        </authorList>
    </citation>
    <scope>IDENTIFICATION</scope>
</reference>
<organism evidence="1 2">
    <name type="scientific">Strongyloides stercoralis</name>
    <name type="common">Threadworm</name>
    <dbReference type="NCBI Taxonomy" id="6248"/>
    <lineage>
        <taxon>Eukaryota</taxon>
        <taxon>Metazoa</taxon>
        <taxon>Ecdysozoa</taxon>
        <taxon>Nematoda</taxon>
        <taxon>Chromadorea</taxon>
        <taxon>Rhabditida</taxon>
        <taxon>Tylenchina</taxon>
        <taxon>Panagrolaimomorpha</taxon>
        <taxon>Strongyloidoidea</taxon>
        <taxon>Strongyloididae</taxon>
        <taxon>Strongyloides</taxon>
    </lineage>
</organism>
<dbReference type="Proteomes" id="UP000035681">
    <property type="component" value="Unplaced"/>
</dbReference>
<dbReference type="SUPFAM" id="SSF64268">
    <property type="entry name" value="PX domain"/>
    <property type="match status" value="1"/>
</dbReference>
<evidence type="ECO:0000313" key="2">
    <source>
        <dbReference type="WBParaSite" id="TCONS_00013929.p1"/>
    </source>
</evidence>
<keyword evidence="1" id="KW-1185">Reference proteome</keyword>
<name>A0AAF5DK28_STRER</name>
<accession>A0AAF5DK28</accession>
<protein>
    <submittedName>
        <fullName evidence="2">Uncharacterized protein</fullName>
    </submittedName>
</protein>
<sequence length="319" mass="37968">MITNACSGNILSFFKQCSSRQELSIPYYPNKKMMLLIIQCIYKCMEIKKLVYYKVFKRCVKTIKMNEVVNDCTVFQINNLRMIFYEILLYDYLIVIYSFKSKTLHRISEKVVKVNQMNLLNFVAHSIGCKIKTKFLVSNKSKSSQKNNTYSFLVTVNTIEENDRIKSIIVLELEKYKKSLKKKLIEFYELHAKLVKQFSKRQIPHLHKETFGRQSNTIIIANQKHGYVIDFVDDINSNIVYTFFYSIWCDVELKQIKGYNYTEYIDNQSTYYKPQLYLRNTCLKNEEVFKVFVEHTQNLSFLSEYQLPLLIFKNKNQSC</sequence>
<dbReference type="AlphaFoldDB" id="A0AAF5DK28"/>
<proteinExistence type="predicted"/>